<evidence type="ECO:0000259" key="2">
    <source>
        <dbReference type="PROSITE" id="PS50126"/>
    </source>
</evidence>
<feature type="domain" description="S1 motif" evidence="2">
    <location>
        <begin position="29"/>
        <end position="110"/>
    </location>
</feature>
<dbReference type="InterPro" id="IPR012340">
    <property type="entry name" value="NA-bd_OB-fold"/>
</dbReference>
<feature type="compositionally biased region" description="Basic residues" evidence="1">
    <location>
        <begin position="128"/>
        <end position="141"/>
    </location>
</feature>
<accession>A0A382HMQ3</accession>
<name>A0A382HMQ3_9ZZZZ</name>
<reference evidence="3" key="1">
    <citation type="submission" date="2018-05" db="EMBL/GenBank/DDBJ databases">
        <authorList>
            <person name="Lanie J.A."/>
            <person name="Ng W.-L."/>
            <person name="Kazmierczak K.M."/>
            <person name="Andrzejewski T.M."/>
            <person name="Davidsen T.M."/>
            <person name="Wayne K.J."/>
            <person name="Tettelin H."/>
            <person name="Glass J.I."/>
            <person name="Rusch D."/>
            <person name="Podicherti R."/>
            <person name="Tsui H.-C.T."/>
            <person name="Winkler M.E."/>
        </authorList>
    </citation>
    <scope>NUCLEOTIDE SEQUENCE</scope>
</reference>
<dbReference type="PROSITE" id="PS50126">
    <property type="entry name" value="S1"/>
    <property type="match status" value="1"/>
</dbReference>
<feature type="non-terminal residue" evidence="3">
    <location>
        <position position="1"/>
    </location>
</feature>
<dbReference type="AlphaFoldDB" id="A0A382HMQ3"/>
<dbReference type="CDD" id="cd04471">
    <property type="entry name" value="S1_RNase_R"/>
    <property type="match status" value="1"/>
</dbReference>
<dbReference type="Gene3D" id="2.40.50.140">
    <property type="entry name" value="Nucleic acid-binding proteins"/>
    <property type="match status" value="1"/>
</dbReference>
<dbReference type="EMBL" id="UINC01062151">
    <property type="protein sequence ID" value="SVB88479.1"/>
    <property type="molecule type" value="Genomic_DNA"/>
</dbReference>
<evidence type="ECO:0000256" key="1">
    <source>
        <dbReference type="SAM" id="MobiDB-lite"/>
    </source>
</evidence>
<dbReference type="InterPro" id="IPR003029">
    <property type="entry name" value="S1_domain"/>
</dbReference>
<organism evidence="3">
    <name type="scientific">marine metagenome</name>
    <dbReference type="NCBI Taxonomy" id="408172"/>
    <lineage>
        <taxon>unclassified sequences</taxon>
        <taxon>metagenomes</taxon>
        <taxon>ecological metagenomes</taxon>
    </lineage>
</organism>
<sequence length="141" mass="15899">CSLTERRAESAEREVARQLTAEFMQKKIGLRFAGVISGVTEFGVFVQLNDFPIDGLIHVSKLGPDYFLFDSTRSQLTGQTSGRVWRLGDAVRIVVARVDLEKGRIDFSLAQHNGKSVQSEGPRDKLNRPRRTRRNRRQAVG</sequence>
<dbReference type="GO" id="GO:0006412">
    <property type="term" value="P:translation"/>
    <property type="evidence" value="ECO:0007669"/>
    <property type="project" value="TreeGrafter"/>
</dbReference>
<dbReference type="SUPFAM" id="SSF50249">
    <property type="entry name" value="Nucleic acid-binding proteins"/>
    <property type="match status" value="1"/>
</dbReference>
<dbReference type="InterPro" id="IPR050437">
    <property type="entry name" value="Ribos_protein_bS1-like"/>
</dbReference>
<gene>
    <name evidence="3" type="ORF">METZ01_LOCUS241333</name>
</gene>
<feature type="region of interest" description="Disordered" evidence="1">
    <location>
        <begin position="111"/>
        <end position="141"/>
    </location>
</feature>
<proteinExistence type="predicted"/>
<evidence type="ECO:0000313" key="3">
    <source>
        <dbReference type="EMBL" id="SVB88479.1"/>
    </source>
</evidence>
<dbReference type="PANTHER" id="PTHR10724">
    <property type="entry name" value="30S RIBOSOMAL PROTEIN S1"/>
    <property type="match status" value="1"/>
</dbReference>
<protein>
    <recommendedName>
        <fullName evidence="2">S1 motif domain-containing protein</fullName>
    </recommendedName>
</protein>
<dbReference type="GO" id="GO:0003729">
    <property type="term" value="F:mRNA binding"/>
    <property type="evidence" value="ECO:0007669"/>
    <property type="project" value="TreeGrafter"/>
</dbReference>
<dbReference type="SMART" id="SM00316">
    <property type="entry name" value="S1"/>
    <property type="match status" value="1"/>
</dbReference>
<dbReference type="GO" id="GO:0003735">
    <property type="term" value="F:structural constituent of ribosome"/>
    <property type="evidence" value="ECO:0007669"/>
    <property type="project" value="TreeGrafter"/>
</dbReference>
<dbReference type="Pfam" id="PF00575">
    <property type="entry name" value="S1"/>
    <property type="match status" value="1"/>
</dbReference>